<dbReference type="AlphaFoldDB" id="C6LIQ8"/>
<organism evidence="2 3">
    <name type="scientific">Marvinbryantia formatexigens DSM 14469</name>
    <dbReference type="NCBI Taxonomy" id="478749"/>
    <lineage>
        <taxon>Bacteria</taxon>
        <taxon>Bacillati</taxon>
        <taxon>Bacillota</taxon>
        <taxon>Clostridia</taxon>
        <taxon>Lachnospirales</taxon>
        <taxon>Lachnospiraceae</taxon>
        <taxon>Marvinbryantia</taxon>
    </lineage>
</organism>
<dbReference type="EMBL" id="ACCL02000018">
    <property type="protein sequence ID" value="EET59447.1"/>
    <property type="molecule type" value="Genomic_DNA"/>
</dbReference>
<reference evidence="2" key="1">
    <citation type="submission" date="2009-07" db="EMBL/GenBank/DDBJ databases">
        <authorList>
            <person name="Weinstock G."/>
            <person name="Sodergren E."/>
            <person name="Clifton S."/>
            <person name="Fulton L."/>
            <person name="Fulton B."/>
            <person name="Courtney L."/>
            <person name="Fronick C."/>
            <person name="Harrison M."/>
            <person name="Strong C."/>
            <person name="Farmer C."/>
            <person name="Delahaunty K."/>
            <person name="Markovic C."/>
            <person name="Hall O."/>
            <person name="Minx P."/>
            <person name="Tomlinson C."/>
            <person name="Mitreva M."/>
            <person name="Nelson J."/>
            <person name="Hou S."/>
            <person name="Wollam A."/>
            <person name="Pepin K.H."/>
            <person name="Johnson M."/>
            <person name="Bhonagiri V."/>
            <person name="Nash W.E."/>
            <person name="Warren W."/>
            <person name="Chinwalla A."/>
            <person name="Mardis E.R."/>
            <person name="Wilson R.K."/>
        </authorList>
    </citation>
    <scope>NUCLEOTIDE SEQUENCE [LARGE SCALE GENOMIC DNA]</scope>
    <source>
        <strain evidence="2">DSM 14469</strain>
    </source>
</reference>
<feature type="transmembrane region" description="Helical" evidence="1">
    <location>
        <begin position="64"/>
        <end position="81"/>
    </location>
</feature>
<evidence type="ECO:0000256" key="1">
    <source>
        <dbReference type="SAM" id="Phobius"/>
    </source>
</evidence>
<evidence type="ECO:0000313" key="2">
    <source>
        <dbReference type="EMBL" id="EET59447.1"/>
    </source>
</evidence>
<keyword evidence="1" id="KW-0812">Transmembrane</keyword>
<proteinExistence type="predicted"/>
<comment type="caution">
    <text evidence="2">The sequence shown here is derived from an EMBL/GenBank/DDBJ whole genome shotgun (WGS) entry which is preliminary data.</text>
</comment>
<dbReference type="Proteomes" id="UP000005561">
    <property type="component" value="Unassembled WGS sequence"/>
</dbReference>
<accession>C6LIQ8</accession>
<feature type="transmembrane region" description="Helical" evidence="1">
    <location>
        <begin position="87"/>
        <end position="106"/>
    </location>
</feature>
<dbReference type="STRING" id="168384.SAMN05660368_02971"/>
<name>C6LIQ8_9FIRM</name>
<keyword evidence="1" id="KW-0472">Membrane</keyword>
<evidence type="ECO:0000313" key="3">
    <source>
        <dbReference type="Proteomes" id="UP000005561"/>
    </source>
</evidence>
<gene>
    <name evidence="2" type="ORF">BRYFOR_08538</name>
</gene>
<keyword evidence="3" id="KW-1185">Reference proteome</keyword>
<sequence length="126" mass="14376">MRKETFRVDIIDMLSYDAGYAAGYADGTTDGVEYGYNARVLQRSPRRRYDTATREKQLYFMKQRVLGILSVLVAILAYLLIPDGGTLIAVAAGVPGMCLIFTRRMVLVDDYWHKCMGKIDKNRQHF</sequence>
<protein>
    <submittedName>
        <fullName evidence="2">Uncharacterized protein</fullName>
    </submittedName>
</protein>
<keyword evidence="1" id="KW-1133">Transmembrane helix</keyword>
<dbReference type="RefSeq" id="WP_006863307.1">
    <property type="nucleotide sequence ID" value="NZ_ACCL02000018.1"/>
</dbReference>